<protein>
    <recommendedName>
        <fullName evidence="3">CBS domain-containing protein</fullName>
    </recommendedName>
</protein>
<dbReference type="InterPro" id="IPR051257">
    <property type="entry name" value="Diverse_CBS-Domain"/>
</dbReference>
<dbReference type="Gene3D" id="3.10.580.10">
    <property type="entry name" value="CBS-domain"/>
    <property type="match status" value="1"/>
</dbReference>
<feature type="domain" description="CBS" evidence="3">
    <location>
        <begin position="79"/>
        <end position="136"/>
    </location>
</feature>
<dbReference type="RefSeq" id="WP_173081661.1">
    <property type="nucleotide sequence ID" value="NZ_BLTE01000002.1"/>
</dbReference>
<dbReference type="InterPro" id="IPR018821">
    <property type="entry name" value="DUF294_put_nucleoTrafse_sb-bd"/>
</dbReference>
<keyword evidence="1 2" id="KW-0129">CBS domain</keyword>
<accession>A0A6V8LJY6</accession>
<dbReference type="PANTHER" id="PTHR43080:SF2">
    <property type="entry name" value="CBS DOMAIN-CONTAINING PROTEIN"/>
    <property type="match status" value="1"/>
</dbReference>
<dbReference type="PROSITE" id="PS51371">
    <property type="entry name" value="CBS"/>
    <property type="match status" value="2"/>
</dbReference>
<evidence type="ECO:0000313" key="4">
    <source>
        <dbReference type="EMBL" id="GFK93042.1"/>
    </source>
</evidence>
<evidence type="ECO:0000259" key="3">
    <source>
        <dbReference type="PROSITE" id="PS51371"/>
    </source>
</evidence>
<dbReference type="PANTHER" id="PTHR43080">
    <property type="entry name" value="CBS DOMAIN-CONTAINING PROTEIN CBSX3, MITOCHONDRIAL"/>
    <property type="match status" value="1"/>
</dbReference>
<dbReference type="Pfam" id="PF03445">
    <property type="entry name" value="DUF294"/>
    <property type="match status" value="1"/>
</dbReference>
<evidence type="ECO:0000256" key="2">
    <source>
        <dbReference type="PROSITE-ProRule" id="PRU00703"/>
    </source>
</evidence>
<dbReference type="SMART" id="SM00116">
    <property type="entry name" value="CBS"/>
    <property type="match status" value="2"/>
</dbReference>
<evidence type="ECO:0000313" key="5">
    <source>
        <dbReference type="Proteomes" id="UP000494245"/>
    </source>
</evidence>
<dbReference type="Pfam" id="PF00571">
    <property type="entry name" value="CBS"/>
    <property type="match status" value="2"/>
</dbReference>
<proteinExistence type="predicted"/>
<dbReference type="InterPro" id="IPR046342">
    <property type="entry name" value="CBS_dom_sf"/>
</dbReference>
<dbReference type="CDD" id="cd05401">
    <property type="entry name" value="NT_GlnE_GlnD_like"/>
    <property type="match status" value="1"/>
</dbReference>
<sequence>MSSEDGFLGLTAGSLPARPPVFVDPQASVVQAARAMRAAQATACLVGTPEAVQGILTERDVVRAVAEDAAPDAPARDFMSREVVTISGRELVSEAFLAMLRHKIRRLGLTGPDGRITGILEERDLLAARFESPVALAADIARAADAWDLARAHATLTRMTPRWLGQGAGVDRVGAMAAAVRDQLFARAAVLALETADPGPMALLALGSEGRREQFLATDQDNALVLGDGADLSKAHDYALRLMELLDQAGLPPCPHGVTADRDDWRMTLPHWETRLEELARNPGPEAVLALSMLADARQVHGSRELAAGLSRALAQAVSGHPIALRAMAREAVRFTPPLTIFGSLSVQDGALDIKRGGIFPLTQGARVLGLECGARVTGTAGRLEAAVRAGFLAEGTATNLSQALDFMQELRLRFQARDLDRGREPGNRVLPGELTPLERSRLQECFKAVASFQEMLENRYKLKLFT</sequence>
<reference evidence="4 5" key="2">
    <citation type="submission" date="2020-05" db="EMBL/GenBank/DDBJ databases">
        <title>Draft genome sequence of Desulfovibrio sp. strainFSS-1.</title>
        <authorList>
            <person name="Shimoshige H."/>
            <person name="Kobayashi H."/>
            <person name="Maekawa T."/>
        </authorList>
    </citation>
    <scope>NUCLEOTIDE SEQUENCE [LARGE SCALE GENOMIC DNA]</scope>
    <source>
        <strain evidence="4 5">SIID29052-01</strain>
    </source>
</reference>
<name>A0A6V8LJY6_9BACT</name>
<gene>
    <name evidence="4" type="ORF">NNJEOMEG_00871</name>
</gene>
<organism evidence="4 5">
    <name type="scientific">Fundidesulfovibrio magnetotacticus</name>
    <dbReference type="NCBI Taxonomy" id="2730080"/>
    <lineage>
        <taxon>Bacteria</taxon>
        <taxon>Pseudomonadati</taxon>
        <taxon>Thermodesulfobacteriota</taxon>
        <taxon>Desulfovibrionia</taxon>
        <taxon>Desulfovibrionales</taxon>
        <taxon>Desulfovibrionaceae</taxon>
        <taxon>Fundidesulfovibrio</taxon>
    </lineage>
</organism>
<dbReference type="InterPro" id="IPR000644">
    <property type="entry name" value="CBS_dom"/>
</dbReference>
<feature type="domain" description="CBS" evidence="3">
    <location>
        <begin position="16"/>
        <end position="71"/>
    </location>
</feature>
<dbReference type="Proteomes" id="UP000494245">
    <property type="component" value="Unassembled WGS sequence"/>
</dbReference>
<evidence type="ECO:0000256" key="1">
    <source>
        <dbReference type="ARBA" id="ARBA00023122"/>
    </source>
</evidence>
<dbReference type="EMBL" id="BLTE01000002">
    <property type="protein sequence ID" value="GFK93042.1"/>
    <property type="molecule type" value="Genomic_DNA"/>
</dbReference>
<dbReference type="SUPFAM" id="SSF54631">
    <property type="entry name" value="CBS-domain pair"/>
    <property type="match status" value="1"/>
</dbReference>
<dbReference type="AlphaFoldDB" id="A0A6V8LJY6"/>
<dbReference type="InterPro" id="IPR005105">
    <property type="entry name" value="GlnD_Uridyltrans_N"/>
</dbReference>
<dbReference type="Pfam" id="PF10335">
    <property type="entry name" value="DUF294_C"/>
    <property type="match status" value="1"/>
</dbReference>
<keyword evidence="5" id="KW-1185">Reference proteome</keyword>
<dbReference type="GO" id="GO:0008773">
    <property type="term" value="F:[protein-PII] uridylyltransferase activity"/>
    <property type="evidence" value="ECO:0007669"/>
    <property type="project" value="InterPro"/>
</dbReference>
<reference evidence="4 5" key="1">
    <citation type="submission" date="2020-04" db="EMBL/GenBank/DDBJ databases">
        <authorList>
            <consortium name="Desulfovibrio sp. FSS-1 genome sequencing consortium"/>
            <person name="Shimoshige H."/>
            <person name="Kobayashi H."/>
            <person name="Maekawa T."/>
        </authorList>
    </citation>
    <scope>NUCLEOTIDE SEQUENCE [LARGE SCALE GENOMIC DNA]</scope>
    <source>
        <strain evidence="4 5">SIID29052-01</strain>
    </source>
</reference>
<comment type="caution">
    <text evidence="4">The sequence shown here is derived from an EMBL/GenBank/DDBJ whole genome shotgun (WGS) entry which is preliminary data.</text>
</comment>